<feature type="compositionally biased region" description="Polar residues" evidence="1">
    <location>
        <begin position="1"/>
        <end position="11"/>
    </location>
</feature>
<evidence type="ECO:0000313" key="4">
    <source>
        <dbReference type="EMBL" id="TQL77754.1"/>
    </source>
</evidence>
<accession>A0A543AYV4</accession>
<dbReference type="PANTHER" id="PTHR14969:SF13">
    <property type="entry name" value="AT30094P"/>
    <property type="match status" value="1"/>
</dbReference>
<name>A0A543AYV4_9ACTN</name>
<dbReference type="InterPro" id="IPR036938">
    <property type="entry name" value="PAP2/HPO_sf"/>
</dbReference>
<evidence type="ECO:0000256" key="2">
    <source>
        <dbReference type="SAM" id="Phobius"/>
    </source>
</evidence>
<feature type="domain" description="Phosphatidic acid phosphatase type 2/haloperoxidase" evidence="3">
    <location>
        <begin position="133"/>
        <end position="254"/>
    </location>
</feature>
<feature type="transmembrane region" description="Helical" evidence="2">
    <location>
        <begin position="103"/>
        <end position="125"/>
    </location>
</feature>
<proteinExistence type="predicted"/>
<keyword evidence="2" id="KW-0472">Membrane</keyword>
<dbReference type="Pfam" id="PF01569">
    <property type="entry name" value="PAP2"/>
    <property type="match status" value="1"/>
</dbReference>
<dbReference type="AlphaFoldDB" id="A0A543AYV4"/>
<keyword evidence="5" id="KW-1185">Reference proteome</keyword>
<organism evidence="4 5">
    <name type="scientific">Stackebrandtia endophytica</name>
    <dbReference type="NCBI Taxonomy" id="1496996"/>
    <lineage>
        <taxon>Bacteria</taxon>
        <taxon>Bacillati</taxon>
        <taxon>Actinomycetota</taxon>
        <taxon>Actinomycetes</taxon>
        <taxon>Glycomycetales</taxon>
        <taxon>Glycomycetaceae</taxon>
        <taxon>Stackebrandtia</taxon>
    </lineage>
</organism>
<feature type="transmembrane region" description="Helical" evidence="2">
    <location>
        <begin position="190"/>
        <end position="208"/>
    </location>
</feature>
<dbReference type="InterPro" id="IPR000326">
    <property type="entry name" value="PAP2/HPO"/>
</dbReference>
<dbReference type="InParanoid" id="A0A543AYV4"/>
<evidence type="ECO:0000313" key="5">
    <source>
        <dbReference type="Proteomes" id="UP000317043"/>
    </source>
</evidence>
<dbReference type="SMART" id="SM00014">
    <property type="entry name" value="acidPPc"/>
    <property type="match status" value="1"/>
</dbReference>
<feature type="region of interest" description="Disordered" evidence="1">
    <location>
        <begin position="278"/>
        <end position="301"/>
    </location>
</feature>
<dbReference type="SUPFAM" id="SSF48317">
    <property type="entry name" value="Acid phosphatase/Vanadium-dependent haloperoxidase"/>
    <property type="match status" value="1"/>
</dbReference>
<protein>
    <submittedName>
        <fullName evidence="4">Membrane-associated phospholipid phosphatase</fullName>
    </submittedName>
</protein>
<evidence type="ECO:0000259" key="3">
    <source>
        <dbReference type="SMART" id="SM00014"/>
    </source>
</evidence>
<feature type="transmembrane region" description="Helical" evidence="2">
    <location>
        <begin position="131"/>
        <end position="148"/>
    </location>
</feature>
<feature type="transmembrane region" description="Helical" evidence="2">
    <location>
        <begin position="214"/>
        <end position="236"/>
    </location>
</feature>
<dbReference type="EMBL" id="VFOW01000001">
    <property type="protein sequence ID" value="TQL77754.1"/>
    <property type="molecule type" value="Genomic_DNA"/>
</dbReference>
<feature type="transmembrane region" description="Helical" evidence="2">
    <location>
        <begin position="56"/>
        <end position="82"/>
    </location>
</feature>
<keyword evidence="2" id="KW-0812">Transmembrane</keyword>
<dbReference type="Gene3D" id="1.20.144.10">
    <property type="entry name" value="Phosphatidic acid phosphatase type 2/haloperoxidase"/>
    <property type="match status" value="1"/>
</dbReference>
<reference evidence="4 5" key="1">
    <citation type="submission" date="2019-06" db="EMBL/GenBank/DDBJ databases">
        <title>Sequencing the genomes of 1000 actinobacteria strains.</title>
        <authorList>
            <person name="Klenk H.-P."/>
        </authorList>
    </citation>
    <scope>NUCLEOTIDE SEQUENCE [LARGE SCALE GENOMIC DNA]</scope>
    <source>
        <strain evidence="4 5">DSM 45928</strain>
    </source>
</reference>
<evidence type="ECO:0000256" key="1">
    <source>
        <dbReference type="SAM" id="MobiDB-lite"/>
    </source>
</evidence>
<keyword evidence="2" id="KW-1133">Transmembrane helix</keyword>
<gene>
    <name evidence="4" type="ORF">FB566_3319</name>
</gene>
<feature type="region of interest" description="Disordered" evidence="1">
    <location>
        <begin position="1"/>
        <end position="24"/>
    </location>
</feature>
<dbReference type="Proteomes" id="UP000317043">
    <property type="component" value="Unassembled WGS sequence"/>
</dbReference>
<sequence>MTARPSRSGNAASKDADPSSTANTSWRRTLLDRYWPDTGRRWKPYEGGPRSWWPDVLMLLGVAAISALLLWPSPLITLDIVARDWSLANQPEVIRFIADMARYVGQGTPLAMIALGLTIITAWRYRSIRPILLYLTTYAAVYLVIGAAKEWMDRVAPRFPDSEGPPPFVDAAGSLLFSGMDKISYPSGHAANTAVWFALFVMLLGTHLTQRQRMVLYIAPPVILLISQSYLGYHWISDTPAGYMLGMVIIRTIQRVPWATMSLGPLARFDPGPRSLDRLPVRSATPGTTPLPRAAKPTDQRRLRPRRLRMIHQFRQHLVIPGLGQAQLVPDRLLFGTGVAIPPRLELQDVTLTSGERFRGVRGDCQSGSTSEIRSAIESAMRLGWNGNRSTWSALVTPDNTRIVSNPASMPATMSVSMRSPIIAVDSLCPFTLFNALRIINGFGFPTKYGSTPVALVINAATAPHAG</sequence>
<comment type="caution">
    <text evidence="4">The sequence shown here is derived from an EMBL/GenBank/DDBJ whole genome shotgun (WGS) entry which is preliminary data.</text>
</comment>
<dbReference type="PANTHER" id="PTHR14969">
    <property type="entry name" value="SPHINGOSINE-1-PHOSPHATE PHOSPHOHYDROLASE"/>
    <property type="match status" value="1"/>
</dbReference>